<dbReference type="Proteomes" id="UP000499080">
    <property type="component" value="Unassembled WGS sequence"/>
</dbReference>
<evidence type="ECO:0000313" key="1">
    <source>
        <dbReference type="EMBL" id="GBO37655.1"/>
    </source>
</evidence>
<accession>A0A4Y2WJH3</accession>
<gene>
    <name evidence="1" type="ORF">AVEN_131555_1</name>
</gene>
<reference evidence="1 2" key="1">
    <citation type="journal article" date="2019" name="Sci. Rep.">
        <title>Orb-weaving spider Araneus ventricosus genome elucidates the spidroin gene catalogue.</title>
        <authorList>
            <person name="Kono N."/>
            <person name="Nakamura H."/>
            <person name="Ohtoshi R."/>
            <person name="Moran D.A.P."/>
            <person name="Shinohara A."/>
            <person name="Yoshida Y."/>
            <person name="Fujiwara M."/>
            <person name="Mori M."/>
            <person name="Tomita M."/>
            <person name="Arakawa K."/>
        </authorList>
    </citation>
    <scope>NUCLEOTIDE SEQUENCE [LARGE SCALE GENOMIC DNA]</scope>
</reference>
<comment type="caution">
    <text evidence="1">The sequence shown here is derived from an EMBL/GenBank/DDBJ whole genome shotgun (WGS) entry which is preliminary data.</text>
</comment>
<sequence>MILQTFQNVSGSSSTAEREQFAPANRRFILFKKPQWNLHLKISIILHIICIVHKINHNENDPRLNDTPDFPECIRFLLRCRTRTICIEPTHPERRESASPLIFISDC</sequence>
<evidence type="ECO:0000313" key="2">
    <source>
        <dbReference type="Proteomes" id="UP000499080"/>
    </source>
</evidence>
<name>A0A4Y2WJH3_ARAVE</name>
<dbReference type="AlphaFoldDB" id="A0A4Y2WJH3"/>
<organism evidence="1 2">
    <name type="scientific">Araneus ventricosus</name>
    <name type="common">Orbweaver spider</name>
    <name type="synonym">Epeira ventricosa</name>
    <dbReference type="NCBI Taxonomy" id="182803"/>
    <lineage>
        <taxon>Eukaryota</taxon>
        <taxon>Metazoa</taxon>
        <taxon>Ecdysozoa</taxon>
        <taxon>Arthropoda</taxon>
        <taxon>Chelicerata</taxon>
        <taxon>Arachnida</taxon>
        <taxon>Araneae</taxon>
        <taxon>Araneomorphae</taxon>
        <taxon>Entelegynae</taxon>
        <taxon>Araneoidea</taxon>
        <taxon>Araneidae</taxon>
        <taxon>Araneus</taxon>
    </lineage>
</organism>
<protein>
    <submittedName>
        <fullName evidence="1">Uncharacterized protein</fullName>
    </submittedName>
</protein>
<proteinExistence type="predicted"/>
<dbReference type="EMBL" id="BGPR01062186">
    <property type="protein sequence ID" value="GBO37655.1"/>
    <property type="molecule type" value="Genomic_DNA"/>
</dbReference>
<keyword evidence="2" id="KW-1185">Reference proteome</keyword>